<name>A0A9P0CC77_9CUCU</name>
<dbReference type="SUPFAM" id="SSF48264">
    <property type="entry name" value="Cytochrome P450"/>
    <property type="match status" value="1"/>
</dbReference>
<dbReference type="InterPro" id="IPR050196">
    <property type="entry name" value="Cytochrome_P450_Monoox"/>
</dbReference>
<dbReference type="Proteomes" id="UP001153636">
    <property type="component" value="Chromosome 10"/>
</dbReference>
<comment type="subcellular location">
    <subcellularLocation>
        <location evidence="4">Endoplasmic reticulum membrane</location>
        <topology evidence="4">Peripheral membrane protein</topology>
    </subcellularLocation>
    <subcellularLocation>
        <location evidence="3">Microsome membrane</location>
        <topology evidence="3">Peripheral membrane protein</topology>
    </subcellularLocation>
</comment>
<keyword evidence="13" id="KW-0472">Membrane</keyword>
<evidence type="ECO:0000256" key="13">
    <source>
        <dbReference type="ARBA" id="ARBA00023136"/>
    </source>
</evidence>
<dbReference type="InterPro" id="IPR001128">
    <property type="entry name" value="Cyt_P450"/>
</dbReference>
<evidence type="ECO:0000313" key="15">
    <source>
        <dbReference type="EMBL" id="CAH1100872.1"/>
    </source>
</evidence>
<evidence type="ECO:0000256" key="3">
    <source>
        <dbReference type="ARBA" id="ARBA00004174"/>
    </source>
</evidence>
<evidence type="ECO:0000256" key="11">
    <source>
        <dbReference type="ARBA" id="ARBA00023004"/>
    </source>
</evidence>
<keyword evidence="11 14" id="KW-0408">Iron</keyword>
<dbReference type="PANTHER" id="PTHR24291:SF189">
    <property type="entry name" value="CYTOCHROME P450 4C3-RELATED"/>
    <property type="match status" value="1"/>
</dbReference>
<evidence type="ECO:0000256" key="9">
    <source>
        <dbReference type="ARBA" id="ARBA00022848"/>
    </source>
</evidence>
<keyword evidence="7 14" id="KW-0479">Metal-binding</keyword>
<dbReference type="Pfam" id="PF00067">
    <property type="entry name" value="p450"/>
    <property type="match status" value="1"/>
</dbReference>
<comment type="cofactor">
    <cofactor evidence="1 14">
        <name>heme</name>
        <dbReference type="ChEBI" id="CHEBI:30413"/>
    </cofactor>
</comment>
<evidence type="ECO:0000313" key="16">
    <source>
        <dbReference type="Proteomes" id="UP001153636"/>
    </source>
</evidence>
<evidence type="ECO:0000256" key="10">
    <source>
        <dbReference type="ARBA" id="ARBA00023002"/>
    </source>
</evidence>
<dbReference type="GO" id="GO:0005789">
    <property type="term" value="C:endoplasmic reticulum membrane"/>
    <property type="evidence" value="ECO:0007669"/>
    <property type="project" value="UniProtKB-SubCell"/>
</dbReference>
<reference evidence="15" key="1">
    <citation type="submission" date="2022-01" db="EMBL/GenBank/DDBJ databases">
        <authorList>
            <person name="King R."/>
        </authorList>
    </citation>
    <scope>NUCLEOTIDE SEQUENCE</scope>
</reference>
<dbReference type="GO" id="GO:0016705">
    <property type="term" value="F:oxidoreductase activity, acting on paired donors, with incorporation or reduction of molecular oxygen"/>
    <property type="evidence" value="ECO:0007669"/>
    <property type="project" value="InterPro"/>
</dbReference>
<dbReference type="GO" id="GO:0005506">
    <property type="term" value="F:iron ion binding"/>
    <property type="evidence" value="ECO:0007669"/>
    <property type="project" value="InterPro"/>
</dbReference>
<dbReference type="PANTHER" id="PTHR24291">
    <property type="entry name" value="CYTOCHROME P450 FAMILY 4"/>
    <property type="match status" value="1"/>
</dbReference>
<dbReference type="OrthoDB" id="1470350at2759"/>
<evidence type="ECO:0000256" key="5">
    <source>
        <dbReference type="ARBA" id="ARBA00010617"/>
    </source>
</evidence>
<evidence type="ECO:0000256" key="7">
    <source>
        <dbReference type="ARBA" id="ARBA00022723"/>
    </source>
</evidence>
<evidence type="ECO:0000256" key="14">
    <source>
        <dbReference type="PIRSR" id="PIRSR602403-1"/>
    </source>
</evidence>
<dbReference type="GO" id="GO:0004497">
    <property type="term" value="F:monooxygenase activity"/>
    <property type="evidence" value="ECO:0007669"/>
    <property type="project" value="UniProtKB-KW"/>
</dbReference>
<sequence>MISILGTSGTHPTYQNLVDLKFMERCIKECLRLYPSVPFISRVAGQTIKTHSGYTIPKNSVLNIYIYDLHHSPQVWEDPEKFDPDRFLPDNIAKRHPFAYVPFSAGARNCIEVRHAGVKSSAMRNFENIPIGTSR</sequence>
<accession>A0A9P0CC77</accession>
<evidence type="ECO:0000256" key="6">
    <source>
        <dbReference type="ARBA" id="ARBA00022617"/>
    </source>
</evidence>
<evidence type="ECO:0008006" key="17">
    <source>
        <dbReference type="Google" id="ProtNLM"/>
    </source>
</evidence>
<comment type="similarity">
    <text evidence="5">Belongs to the cytochrome P450 family.</text>
</comment>
<protein>
    <recommendedName>
        <fullName evidence="17">Cytochrome P450</fullName>
    </recommendedName>
</protein>
<evidence type="ECO:0000256" key="8">
    <source>
        <dbReference type="ARBA" id="ARBA00022824"/>
    </source>
</evidence>
<keyword evidence="10" id="KW-0560">Oxidoreductase</keyword>
<keyword evidence="16" id="KW-1185">Reference proteome</keyword>
<evidence type="ECO:0000256" key="2">
    <source>
        <dbReference type="ARBA" id="ARBA00003690"/>
    </source>
</evidence>
<keyword evidence="12" id="KW-0503">Monooxygenase</keyword>
<evidence type="ECO:0000256" key="12">
    <source>
        <dbReference type="ARBA" id="ARBA00023033"/>
    </source>
</evidence>
<proteinExistence type="inferred from homology"/>
<dbReference type="InterPro" id="IPR036396">
    <property type="entry name" value="Cyt_P450_sf"/>
</dbReference>
<keyword evidence="6 14" id="KW-0349">Heme</keyword>
<organism evidence="15 16">
    <name type="scientific">Psylliodes chrysocephalus</name>
    <dbReference type="NCBI Taxonomy" id="3402493"/>
    <lineage>
        <taxon>Eukaryota</taxon>
        <taxon>Metazoa</taxon>
        <taxon>Ecdysozoa</taxon>
        <taxon>Arthropoda</taxon>
        <taxon>Hexapoda</taxon>
        <taxon>Insecta</taxon>
        <taxon>Pterygota</taxon>
        <taxon>Neoptera</taxon>
        <taxon>Endopterygota</taxon>
        <taxon>Coleoptera</taxon>
        <taxon>Polyphaga</taxon>
        <taxon>Cucujiformia</taxon>
        <taxon>Chrysomeloidea</taxon>
        <taxon>Chrysomelidae</taxon>
        <taxon>Galerucinae</taxon>
        <taxon>Alticini</taxon>
        <taxon>Psylliodes</taxon>
    </lineage>
</organism>
<gene>
    <name evidence="15" type="ORF">PSYICH_LOCUS1515</name>
</gene>
<keyword evidence="8" id="KW-0256">Endoplasmic reticulum</keyword>
<dbReference type="GO" id="GO:0020037">
    <property type="term" value="F:heme binding"/>
    <property type="evidence" value="ECO:0007669"/>
    <property type="project" value="InterPro"/>
</dbReference>
<dbReference type="PRINTS" id="PR00465">
    <property type="entry name" value="EP450IV"/>
</dbReference>
<evidence type="ECO:0000256" key="1">
    <source>
        <dbReference type="ARBA" id="ARBA00001971"/>
    </source>
</evidence>
<dbReference type="Gene3D" id="1.10.630.10">
    <property type="entry name" value="Cytochrome P450"/>
    <property type="match status" value="1"/>
</dbReference>
<dbReference type="InterPro" id="IPR002403">
    <property type="entry name" value="Cyt_P450_E_grp-IV"/>
</dbReference>
<evidence type="ECO:0000256" key="4">
    <source>
        <dbReference type="ARBA" id="ARBA00004406"/>
    </source>
</evidence>
<comment type="function">
    <text evidence="2">May be involved in the metabolism of insect hormones and in the breakdown of synthetic insecticides.</text>
</comment>
<dbReference type="EMBL" id="OV651822">
    <property type="protein sequence ID" value="CAH1100872.1"/>
    <property type="molecule type" value="Genomic_DNA"/>
</dbReference>
<feature type="binding site" description="axial binding residue" evidence="14">
    <location>
        <position position="110"/>
    </location>
    <ligand>
        <name>heme</name>
        <dbReference type="ChEBI" id="CHEBI:30413"/>
    </ligand>
    <ligandPart>
        <name>Fe</name>
        <dbReference type="ChEBI" id="CHEBI:18248"/>
    </ligandPart>
</feature>
<dbReference type="AlphaFoldDB" id="A0A9P0CC77"/>
<keyword evidence="9" id="KW-0492">Microsome</keyword>